<reference evidence="1" key="1">
    <citation type="journal article" date="2021" name="Proc. Natl. Acad. Sci. U.S.A.">
        <title>A Catalog of Tens of Thousands of Viruses from Human Metagenomes Reveals Hidden Associations with Chronic Diseases.</title>
        <authorList>
            <person name="Tisza M.J."/>
            <person name="Buck C.B."/>
        </authorList>
    </citation>
    <scope>NUCLEOTIDE SEQUENCE</scope>
    <source>
        <strain evidence="1">Ctx9V1</strain>
    </source>
</reference>
<evidence type="ECO:0000313" key="1">
    <source>
        <dbReference type="EMBL" id="DAE29208.1"/>
    </source>
</evidence>
<accession>A0A8S5RCV0</accession>
<organism evidence="1">
    <name type="scientific">virus sp. ctx9V1</name>
    <dbReference type="NCBI Taxonomy" id="2828001"/>
    <lineage>
        <taxon>Viruses</taxon>
    </lineage>
</organism>
<proteinExistence type="predicted"/>
<protein>
    <submittedName>
        <fullName evidence="1">Uncharacterized protein</fullName>
    </submittedName>
</protein>
<dbReference type="EMBL" id="BK059093">
    <property type="protein sequence ID" value="DAE29208.1"/>
    <property type="molecule type" value="Genomic_DNA"/>
</dbReference>
<name>A0A8S5RCV0_9VIRU</name>
<sequence>MNQRQALMDRLILLLSLLVHSTVYQNHHLTRMT</sequence>